<sequence length="327" mass="35565">MFGLGSSTSTKSLGSFNSLNSGSSSLKTDTPVTPGAEKCGDCYVEVMIYRPDKSPYNIEPYIVCDSENITIENAKSGEWTYETTSHCASSLDVEIETRGADTAVLTGSVKDAESGISVSNARVQWNLGGETFSSENGYFSTIVVAGEGLVTTSLANYQTNLKAKVQLGSGETKKILVFVAPVESSCIEAPDMPVVEEIVSPGMEPDASFQPFAVRVEDSDLVFFALFPPYDEKVNIYLGMTSDAPELSPYLLLFDSDDAYAPMAGTPVAWREVKEACQWQQDGEFMSIPVELLPKGKYTFYSLVTAEPDGMPTFEIRFFTLDLSSMY</sequence>
<dbReference type="EMBL" id="FWEV01000106">
    <property type="protein sequence ID" value="SLM29702.1"/>
    <property type="molecule type" value="Genomic_DNA"/>
</dbReference>
<keyword evidence="2" id="KW-1185">Reference proteome</keyword>
<dbReference type="Proteomes" id="UP000191931">
    <property type="component" value="Unassembled WGS sequence"/>
</dbReference>
<dbReference type="RefSeq" id="WP_080806813.1">
    <property type="nucleotide sequence ID" value="NZ_LT828555.1"/>
</dbReference>
<protein>
    <submittedName>
        <fullName evidence="1">Uncharacterized protein</fullName>
    </submittedName>
</protein>
<reference evidence="1 2" key="1">
    <citation type="submission" date="2017-03" db="EMBL/GenBank/DDBJ databases">
        <authorList>
            <person name="Afonso C.L."/>
            <person name="Miller P.J."/>
            <person name="Scott M.A."/>
            <person name="Spackman E."/>
            <person name="Goraichik I."/>
            <person name="Dimitrov K.M."/>
            <person name="Suarez D.L."/>
            <person name="Swayne D.E."/>
        </authorList>
    </citation>
    <scope>NUCLEOTIDE SEQUENCE [LARGE SCALE GENOMIC DNA]</scope>
    <source>
        <strain evidence="1">PRJEB14757</strain>
    </source>
</reference>
<organism evidence="1 2">
    <name type="scientific">Desulfamplus magnetovallimortis</name>
    <dbReference type="NCBI Taxonomy" id="1246637"/>
    <lineage>
        <taxon>Bacteria</taxon>
        <taxon>Pseudomonadati</taxon>
        <taxon>Thermodesulfobacteriota</taxon>
        <taxon>Desulfobacteria</taxon>
        <taxon>Desulfobacterales</taxon>
        <taxon>Desulfobacteraceae</taxon>
        <taxon>Desulfamplus</taxon>
    </lineage>
</organism>
<evidence type="ECO:0000313" key="2">
    <source>
        <dbReference type="Proteomes" id="UP000191931"/>
    </source>
</evidence>
<dbReference type="InterPro" id="IPR008969">
    <property type="entry name" value="CarboxyPept-like_regulatory"/>
</dbReference>
<name>A0A1W1HBB8_9BACT</name>
<accession>A0A1W1HBB8</accession>
<proteinExistence type="predicted"/>
<evidence type="ECO:0000313" key="1">
    <source>
        <dbReference type="EMBL" id="SLM29702.1"/>
    </source>
</evidence>
<dbReference type="SUPFAM" id="SSF49464">
    <property type="entry name" value="Carboxypeptidase regulatory domain-like"/>
    <property type="match status" value="1"/>
</dbReference>
<gene>
    <name evidence="1" type="ORF">MTBBW1_1940029</name>
</gene>
<dbReference type="AlphaFoldDB" id="A0A1W1HBB8"/>
<dbReference type="Gene3D" id="2.60.40.1120">
    <property type="entry name" value="Carboxypeptidase-like, regulatory domain"/>
    <property type="match status" value="1"/>
</dbReference>